<feature type="non-terminal residue" evidence="1">
    <location>
        <position position="1"/>
    </location>
</feature>
<dbReference type="EMBL" id="MU117962">
    <property type="protein sequence ID" value="KAF9653852.1"/>
    <property type="molecule type" value="Genomic_DNA"/>
</dbReference>
<organism evidence="1 2">
    <name type="scientific">Thelephora ganbajun</name>
    <name type="common">Ganba fungus</name>
    <dbReference type="NCBI Taxonomy" id="370292"/>
    <lineage>
        <taxon>Eukaryota</taxon>
        <taxon>Fungi</taxon>
        <taxon>Dikarya</taxon>
        <taxon>Basidiomycota</taxon>
        <taxon>Agaricomycotina</taxon>
        <taxon>Agaricomycetes</taxon>
        <taxon>Thelephorales</taxon>
        <taxon>Thelephoraceae</taxon>
        <taxon>Thelephora</taxon>
    </lineage>
</organism>
<name>A0ACB6ZW15_THEGA</name>
<evidence type="ECO:0000313" key="2">
    <source>
        <dbReference type="Proteomes" id="UP000886501"/>
    </source>
</evidence>
<reference evidence="1" key="2">
    <citation type="journal article" date="2020" name="Nat. Commun.">
        <title>Large-scale genome sequencing of mycorrhizal fungi provides insights into the early evolution of symbiotic traits.</title>
        <authorList>
            <person name="Miyauchi S."/>
            <person name="Kiss E."/>
            <person name="Kuo A."/>
            <person name="Drula E."/>
            <person name="Kohler A."/>
            <person name="Sanchez-Garcia M."/>
            <person name="Morin E."/>
            <person name="Andreopoulos B."/>
            <person name="Barry K.W."/>
            <person name="Bonito G."/>
            <person name="Buee M."/>
            <person name="Carver A."/>
            <person name="Chen C."/>
            <person name="Cichocki N."/>
            <person name="Clum A."/>
            <person name="Culley D."/>
            <person name="Crous P.W."/>
            <person name="Fauchery L."/>
            <person name="Girlanda M."/>
            <person name="Hayes R.D."/>
            <person name="Keri Z."/>
            <person name="LaButti K."/>
            <person name="Lipzen A."/>
            <person name="Lombard V."/>
            <person name="Magnuson J."/>
            <person name="Maillard F."/>
            <person name="Murat C."/>
            <person name="Nolan M."/>
            <person name="Ohm R.A."/>
            <person name="Pangilinan J."/>
            <person name="Pereira M.F."/>
            <person name="Perotto S."/>
            <person name="Peter M."/>
            <person name="Pfister S."/>
            <person name="Riley R."/>
            <person name="Sitrit Y."/>
            <person name="Stielow J.B."/>
            <person name="Szollosi G."/>
            <person name="Zifcakova L."/>
            <person name="Stursova M."/>
            <person name="Spatafora J.W."/>
            <person name="Tedersoo L."/>
            <person name="Vaario L.M."/>
            <person name="Yamada A."/>
            <person name="Yan M."/>
            <person name="Wang P."/>
            <person name="Xu J."/>
            <person name="Bruns T."/>
            <person name="Baldrian P."/>
            <person name="Vilgalys R."/>
            <person name="Dunand C."/>
            <person name="Henrissat B."/>
            <person name="Grigoriev I.V."/>
            <person name="Hibbett D."/>
            <person name="Nagy L.G."/>
            <person name="Martin F.M."/>
        </authorList>
    </citation>
    <scope>NUCLEOTIDE SEQUENCE</scope>
    <source>
        <strain evidence="1">P2</strain>
    </source>
</reference>
<accession>A0ACB6ZW15</accession>
<gene>
    <name evidence="1" type="ORF">BDM02DRAFT_3106974</name>
</gene>
<comment type="caution">
    <text evidence="1">The sequence shown here is derived from an EMBL/GenBank/DDBJ whole genome shotgun (WGS) entry which is preliminary data.</text>
</comment>
<reference evidence="1" key="1">
    <citation type="submission" date="2019-10" db="EMBL/GenBank/DDBJ databases">
        <authorList>
            <consortium name="DOE Joint Genome Institute"/>
            <person name="Kuo A."/>
            <person name="Miyauchi S."/>
            <person name="Kiss E."/>
            <person name="Drula E."/>
            <person name="Kohler A."/>
            <person name="Sanchez-Garcia M."/>
            <person name="Andreopoulos B."/>
            <person name="Barry K.W."/>
            <person name="Bonito G."/>
            <person name="Buee M."/>
            <person name="Carver A."/>
            <person name="Chen C."/>
            <person name="Cichocki N."/>
            <person name="Clum A."/>
            <person name="Culley D."/>
            <person name="Crous P.W."/>
            <person name="Fauchery L."/>
            <person name="Girlanda M."/>
            <person name="Hayes R."/>
            <person name="Keri Z."/>
            <person name="Labutti K."/>
            <person name="Lipzen A."/>
            <person name="Lombard V."/>
            <person name="Magnuson J."/>
            <person name="Maillard F."/>
            <person name="Morin E."/>
            <person name="Murat C."/>
            <person name="Nolan M."/>
            <person name="Ohm R."/>
            <person name="Pangilinan J."/>
            <person name="Pereira M."/>
            <person name="Perotto S."/>
            <person name="Peter M."/>
            <person name="Riley R."/>
            <person name="Sitrit Y."/>
            <person name="Stielow B."/>
            <person name="Szollosi G."/>
            <person name="Zifcakova L."/>
            <person name="Stursova M."/>
            <person name="Spatafora J.W."/>
            <person name="Tedersoo L."/>
            <person name="Vaario L.-M."/>
            <person name="Yamada A."/>
            <person name="Yan M."/>
            <person name="Wang P."/>
            <person name="Xu J."/>
            <person name="Bruns T."/>
            <person name="Baldrian P."/>
            <person name="Vilgalys R."/>
            <person name="Henrissat B."/>
            <person name="Grigoriev I.V."/>
            <person name="Hibbett D."/>
            <person name="Nagy L.G."/>
            <person name="Martin F.M."/>
        </authorList>
    </citation>
    <scope>NUCLEOTIDE SEQUENCE</scope>
    <source>
        <strain evidence="1">P2</strain>
    </source>
</reference>
<sequence length="243" mass="26860">MTIKEFILSASNLQFLRNGLSNYRILQELTTAWCPDREEHGFMLTPVFKCTTNPRTVTAHNWNVVDVIGSLADPTECFYSKDGKWYYAGTYQAVRLQDLIPEEWNNLSNEATQVIIKETLAGRKNLSAQNNYETNQLYAAGALKVACIGLQCVGFNEGLHRGLLDYAATCIQGTVKRRAGLGPGASWNIQANFSPSPTSSPGLGGFDKQGIHSYTGSIQGTDKLSIGRHMPNTSIFFLPDPRF</sequence>
<dbReference type="Proteomes" id="UP000886501">
    <property type="component" value="Unassembled WGS sequence"/>
</dbReference>
<proteinExistence type="predicted"/>
<protein>
    <submittedName>
        <fullName evidence="1">Uncharacterized protein</fullName>
    </submittedName>
</protein>
<evidence type="ECO:0000313" key="1">
    <source>
        <dbReference type="EMBL" id="KAF9653852.1"/>
    </source>
</evidence>
<keyword evidence="2" id="KW-1185">Reference proteome</keyword>